<keyword evidence="1" id="KW-0175">Coiled coil</keyword>
<dbReference type="InterPro" id="IPR008414">
    <property type="entry name" value="HBL"/>
</dbReference>
<evidence type="ECO:0000256" key="1">
    <source>
        <dbReference type="SAM" id="Coils"/>
    </source>
</evidence>
<protein>
    <recommendedName>
        <fullName evidence="4">Hemolysin BL-binding component</fullName>
    </recommendedName>
</protein>
<dbReference type="GO" id="GO:0016020">
    <property type="term" value="C:membrane"/>
    <property type="evidence" value="ECO:0007669"/>
    <property type="project" value="InterPro"/>
</dbReference>
<feature type="coiled-coil region" evidence="1">
    <location>
        <begin position="239"/>
        <end position="266"/>
    </location>
</feature>
<organism evidence="2 3">
    <name type="scientific">Virgibacillus dokdonensis</name>
    <dbReference type="NCBI Taxonomy" id="302167"/>
    <lineage>
        <taxon>Bacteria</taxon>
        <taxon>Bacillati</taxon>
        <taxon>Bacillota</taxon>
        <taxon>Bacilli</taxon>
        <taxon>Bacillales</taxon>
        <taxon>Bacillaceae</taxon>
        <taxon>Virgibacillus</taxon>
    </lineage>
</organism>
<dbReference type="Pfam" id="PF05791">
    <property type="entry name" value="Bacillus_HBL"/>
    <property type="match status" value="1"/>
</dbReference>
<dbReference type="Proteomes" id="UP000256488">
    <property type="component" value="Unassembled WGS sequence"/>
</dbReference>
<gene>
    <name evidence="2" type="ORF">CAI16_04040</name>
</gene>
<name>A0A3E0WX22_9BACI</name>
<evidence type="ECO:0000313" key="3">
    <source>
        <dbReference type="Proteomes" id="UP000256488"/>
    </source>
</evidence>
<dbReference type="InterPro" id="IPR052785">
    <property type="entry name" value="Enterotoxin_cmpnt"/>
</dbReference>
<feature type="coiled-coil region" evidence="1">
    <location>
        <begin position="131"/>
        <end position="190"/>
    </location>
</feature>
<dbReference type="RefSeq" id="WP_116277388.1">
    <property type="nucleotide sequence ID" value="NZ_NFZX01000005.1"/>
</dbReference>
<dbReference type="PANTHER" id="PTHR38443:SF2">
    <property type="entry name" value="NON-HEMOLYTIC ENTEROTOXIN LYTIC COMPONENT L1"/>
    <property type="match status" value="1"/>
</dbReference>
<proteinExistence type="predicted"/>
<dbReference type="PANTHER" id="PTHR38443">
    <property type="match status" value="1"/>
</dbReference>
<comment type="caution">
    <text evidence="2">The sequence shown here is derived from an EMBL/GenBank/DDBJ whole genome shotgun (WGS) entry which is preliminary data.</text>
</comment>
<evidence type="ECO:0000313" key="2">
    <source>
        <dbReference type="EMBL" id="RFA36566.1"/>
    </source>
</evidence>
<sequence length="362" mass="41995">MTKRYFKKILIILMIALFSAYNFFPKQIILAQQAESRLGPENFRDTINDIGTNIVIIDNYANNIKEKQIPQLNALKSVSDSLKKDITKNMHDAKNNANHWFNQLKPDIRNSIEQIITFNDIFQSRYQYILKAIEQKDNKKLNLEIEQLCKEISENKQKVDALVKDLTAFRNNLNKDITSFQNNANQLQVKMSMSNADIPLIKEQIDYYNRIIKTANKKIVGGSVLCCAGILCIAGGPLIKEGKEEKEDAEYQISMLERKISDIEKEFVVLTDIENKFTNMADMIGKAIDSLQHISNHWHVMGAKYNNLLKHTKNMKVEELQLLEEELHIAKTNWEELKRFAEKFNQGLKQNDIIDRAKDYNH</sequence>
<reference evidence="2 3" key="1">
    <citation type="submission" date="2017-05" db="EMBL/GenBank/DDBJ databases">
        <title>Virgibacillus sp. AK90 isolated from a saltern of Kakinada, India.</title>
        <authorList>
            <person name="Gupta V."/>
            <person name="Sidhu C."/>
            <person name="Korpole S."/>
            <person name="Pinnaka A.K."/>
        </authorList>
    </citation>
    <scope>NUCLEOTIDE SEQUENCE [LARGE SCALE GENOMIC DNA]</scope>
    <source>
        <strain evidence="2 3">AK90</strain>
    </source>
</reference>
<dbReference type="AlphaFoldDB" id="A0A3E0WX22"/>
<accession>A0A3E0WX22</accession>
<dbReference type="SUPFAM" id="SSF58100">
    <property type="entry name" value="Bacterial hemolysins"/>
    <property type="match status" value="1"/>
</dbReference>
<dbReference type="Gene3D" id="1.20.1170.10">
    <property type="match status" value="1"/>
</dbReference>
<dbReference type="CDD" id="cd22653">
    <property type="entry name" value="ClyA_HblB-like"/>
    <property type="match status" value="1"/>
</dbReference>
<dbReference type="EMBL" id="NFZX01000005">
    <property type="protein sequence ID" value="RFA36566.1"/>
    <property type="molecule type" value="Genomic_DNA"/>
</dbReference>
<evidence type="ECO:0008006" key="4">
    <source>
        <dbReference type="Google" id="ProtNLM"/>
    </source>
</evidence>